<accession>A0A9Q1FKW7</accession>
<organism evidence="2 3">
    <name type="scientific">Synaphobranchus kaupii</name>
    <name type="common">Kaup's arrowtooth eel</name>
    <dbReference type="NCBI Taxonomy" id="118154"/>
    <lineage>
        <taxon>Eukaryota</taxon>
        <taxon>Metazoa</taxon>
        <taxon>Chordata</taxon>
        <taxon>Craniata</taxon>
        <taxon>Vertebrata</taxon>
        <taxon>Euteleostomi</taxon>
        <taxon>Actinopterygii</taxon>
        <taxon>Neopterygii</taxon>
        <taxon>Teleostei</taxon>
        <taxon>Anguilliformes</taxon>
        <taxon>Synaphobranchidae</taxon>
        <taxon>Synaphobranchus</taxon>
    </lineage>
</organism>
<dbReference type="AlphaFoldDB" id="A0A9Q1FKW7"/>
<name>A0A9Q1FKW7_SYNKA</name>
<keyword evidence="3" id="KW-1185">Reference proteome</keyword>
<feature type="region of interest" description="Disordered" evidence="1">
    <location>
        <begin position="53"/>
        <end position="73"/>
    </location>
</feature>
<proteinExistence type="predicted"/>
<comment type="caution">
    <text evidence="2">The sequence shown here is derived from an EMBL/GenBank/DDBJ whole genome shotgun (WGS) entry which is preliminary data.</text>
</comment>
<evidence type="ECO:0000313" key="3">
    <source>
        <dbReference type="Proteomes" id="UP001152622"/>
    </source>
</evidence>
<reference evidence="2" key="1">
    <citation type="journal article" date="2023" name="Science">
        <title>Genome structures resolve the early diversification of teleost fishes.</title>
        <authorList>
            <person name="Parey E."/>
            <person name="Louis A."/>
            <person name="Montfort J."/>
            <person name="Bouchez O."/>
            <person name="Roques C."/>
            <person name="Iampietro C."/>
            <person name="Lluch J."/>
            <person name="Castinel A."/>
            <person name="Donnadieu C."/>
            <person name="Desvignes T."/>
            <person name="Floi Bucao C."/>
            <person name="Jouanno E."/>
            <person name="Wen M."/>
            <person name="Mejri S."/>
            <person name="Dirks R."/>
            <person name="Jansen H."/>
            <person name="Henkel C."/>
            <person name="Chen W.J."/>
            <person name="Zahm M."/>
            <person name="Cabau C."/>
            <person name="Klopp C."/>
            <person name="Thompson A.W."/>
            <person name="Robinson-Rechavi M."/>
            <person name="Braasch I."/>
            <person name="Lecointre G."/>
            <person name="Bobe J."/>
            <person name="Postlethwait J.H."/>
            <person name="Berthelot C."/>
            <person name="Roest Crollius H."/>
            <person name="Guiguen Y."/>
        </authorList>
    </citation>
    <scope>NUCLEOTIDE SEQUENCE</scope>
    <source>
        <strain evidence="2">WJC10195</strain>
    </source>
</reference>
<dbReference type="Proteomes" id="UP001152622">
    <property type="component" value="Chromosome 5"/>
</dbReference>
<protein>
    <submittedName>
        <fullName evidence="2">Uncharacterized protein</fullName>
    </submittedName>
</protein>
<evidence type="ECO:0000256" key="1">
    <source>
        <dbReference type="SAM" id="MobiDB-lite"/>
    </source>
</evidence>
<sequence>MHITATRPFADRVVARPSIAAGMFRNEGKVTFDLLHVSKLGVRSKKEEKLELWDPCGPKSHRPEGTAPFSHGG</sequence>
<dbReference type="EMBL" id="JAINUF010000005">
    <property type="protein sequence ID" value="KAJ8360515.1"/>
    <property type="molecule type" value="Genomic_DNA"/>
</dbReference>
<gene>
    <name evidence="2" type="ORF">SKAU_G00170400</name>
</gene>
<evidence type="ECO:0000313" key="2">
    <source>
        <dbReference type="EMBL" id="KAJ8360515.1"/>
    </source>
</evidence>